<feature type="region of interest" description="Disordered" evidence="3">
    <location>
        <begin position="1250"/>
        <end position="1270"/>
    </location>
</feature>
<dbReference type="InterPro" id="IPR036910">
    <property type="entry name" value="HMG_box_dom_sf"/>
</dbReference>
<dbReference type="InterPro" id="IPR050342">
    <property type="entry name" value="HMGB"/>
</dbReference>
<dbReference type="PANTHER" id="PTHR48112">
    <property type="entry name" value="HIGH MOBILITY GROUP PROTEIN DSP1"/>
    <property type="match status" value="1"/>
</dbReference>
<dbReference type="eggNOG" id="ENOG502S48B">
    <property type="taxonomic scope" value="Eukaryota"/>
</dbReference>
<feature type="compositionally biased region" description="Low complexity" evidence="3">
    <location>
        <begin position="822"/>
        <end position="832"/>
    </location>
</feature>
<gene>
    <name evidence="6" type="ORF">THAOC_36001</name>
</gene>
<feature type="compositionally biased region" description="Basic residues" evidence="3">
    <location>
        <begin position="871"/>
        <end position="881"/>
    </location>
</feature>
<feature type="region of interest" description="Disordered" evidence="3">
    <location>
        <begin position="919"/>
        <end position="955"/>
    </location>
</feature>
<feature type="compositionally biased region" description="Polar residues" evidence="3">
    <location>
        <begin position="1197"/>
        <end position="1217"/>
    </location>
</feature>
<dbReference type="EMBL" id="AGNL01048555">
    <property type="protein sequence ID" value="EJK45382.1"/>
    <property type="molecule type" value="Genomic_DNA"/>
</dbReference>
<dbReference type="SMART" id="SM00398">
    <property type="entry name" value="HMG"/>
    <property type="match status" value="2"/>
</dbReference>
<comment type="caution">
    <text evidence="6">The sequence shown here is derived from an EMBL/GenBank/DDBJ whole genome shotgun (WGS) entry which is preliminary data.</text>
</comment>
<dbReference type="InterPro" id="IPR018392">
    <property type="entry name" value="LysM"/>
</dbReference>
<evidence type="ECO:0000313" key="6">
    <source>
        <dbReference type="EMBL" id="EJK45382.1"/>
    </source>
</evidence>
<dbReference type="SUPFAM" id="SSF47095">
    <property type="entry name" value="HMG-box"/>
    <property type="match status" value="2"/>
</dbReference>
<dbReference type="SUPFAM" id="SSF55729">
    <property type="entry name" value="Acyl-CoA N-acyltransferases (Nat)"/>
    <property type="match status" value="1"/>
</dbReference>
<feature type="region of interest" description="Disordered" evidence="3">
    <location>
        <begin position="776"/>
        <end position="897"/>
    </location>
</feature>
<dbReference type="InterPro" id="IPR017956">
    <property type="entry name" value="AT_hook_DNA-bd_motif"/>
</dbReference>
<keyword evidence="1 2" id="KW-0238">DNA-binding</keyword>
<dbReference type="PROSITE" id="PS50118">
    <property type="entry name" value="HMG_BOX_2"/>
    <property type="match status" value="2"/>
</dbReference>
<dbReference type="PROSITE" id="PS51782">
    <property type="entry name" value="LYSM"/>
    <property type="match status" value="2"/>
</dbReference>
<evidence type="ECO:0000259" key="5">
    <source>
        <dbReference type="PROSITE" id="PS51782"/>
    </source>
</evidence>
<evidence type="ECO:0000313" key="7">
    <source>
        <dbReference type="Proteomes" id="UP000266841"/>
    </source>
</evidence>
<feature type="DNA-binding region" description="HMG box" evidence="2">
    <location>
        <begin position="490"/>
        <end position="558"/>
    </location>
</feature>
<dbReference type="Proteomes" id="UP000266841">
    <property type="component" value="Unassembled WGS sequence"/>
</dbReference>
<dbReference type="Gene3D" id="1.10.30.10">
    <property type="entry name" value="High mobility group box domain"/>
    <property type="match status" value="2"/>
</dbReference>
<feature type="domain" description="HMG box" evidence="4">
    <location>
        <begin position="490"/>
        <end position="558"/>
    </location>
</feature>
<feature type="region of interest" description="Disordered" evidence="3">
    <location>
        <begin position="1047"/>
        <end position="1098"/>
    </location>
</feature>
<dbReference type="SMART" id="SM00257">
    <property type="entry name" value="LysM"/>
    <property type="match status" value="2"/>
</dbReference>
<dbReference type="PRINTS" id="PR00929">
    <property type="entry name" value="ATHOOK"/>
</dbReference>
<feature type="compositionally biased region" description="Polar residues" evidence="3">
    <location>
        <begin position="1047"/>
        <end position="1057"/>
    </location>
</feature>
<evidence type="ECO:0008006" key="8">
    <source>
        <dbReference type="Google" id="ProtNLM"/>
    </source>
</evidence>
<reference evidence="6 7" key="1">
    <citation type="journal article" date="2012" name="Genome Biol.">
        <title>Genome and low-iron response of an oceanic diatom adapted to chronic iron limitation.</title>
        <authorList>
            <person name="Lommer M."/>
            <person name="Specht M."/>
            <person name="Roy A.S."/>
            <person name="Kraemer L."/>
            <person name="Andreson R."/>
            <person name="Gutowska M.A."/>
            <person name="Wolf J."/>
            <person name="Bergner S.V."/>
            <person name="Schilhabel M.B."/>
            <person name="Klostermeier U.C."/>
            <person name="Beiko R.G."/>
            <person name="Rosenstiel P."/>
            <person name="Hippler M."/>
            <person name="Laroche J."/>
        </authorList>
    </citation>
    <scope>NUCLEOTIDE SEQUENCE [LARGE SCALE GENOMIC DNA]</scope>
    <source>
        <strain evidence="6 7">CCMP1005</strain>
    </source>
</reference>
<dbReference type="OrthoDB" id="1919336at2759"/>
<feature type="domain" description="LysM" evidence="5">
    <location>
        <begin position="278"/>
        <end position="327"/>
    </location>
</feature>
<dbReference type="SMART" id="SM00384">
    <property type="entry name" value="AT_hook"/>
    <property type="match status" value="3"/>
</dbReference>
<evidence type="ECO:0000256" key="2">
    <source>
        <dbReference type="PROSITE-ProRule" id="PRU00267"/>
    </source>
</evidence>
<keyword evidence="7" id="KW-1185">Reference proteome</keyword>
<sequence length="1270" mass="142534">MSVNNGTTARRFHGKPLRQPTYSMKDVPWASKDLKGSSLSVVTERQHLVDSIAEITLLCNEATRRQKQNGTSTVAKKTTKPLSIEYIFDRIDTDDPILGFMVRTDQPMSFKGRPSTAKNSPNWKRGMLQGFITMTTFTNWQTSFRFDSLHEMAFAHDDKDLEFQMDNGMRKVDEDGSLADELEATVKGGNPHVEGIVYPRIAELSLFGGLGCGKQLLSLLIEHLECMKGSDSKNYDYILLQATENSVPFYESMGFIRVGCVQGTSPSPNDYTSGPVEEYHTQKNGETPASIANLFGVDSGDVVFLNKPLYLTLMKNSWLKKGTKIFVPAVPKAQKSDAKITSKALRWYVADENETLRGISKKLDINFSDLLRANKARFPELTGTSRLMDGTRIQISRFDQIDVEEMIPYSHWTFPDAETDDNEPSYMMALRLNRRKGNEAKFKPVAASFAVPIQPFSPQATGAIELLQEPSTQVLAPVASARKLQPPPRPKRPPTSYAMFCSEYRAKNPNQLNGLPVPDAARIISDNWKAMSKEEKAPYVERYHQSRAAHGVAMKIYNEEMEAFNRVSSSGSSADATLLEKVVKLKPSSDEIRTPKFDYYYVLTYIPDLQWVHLIPLRKVGEFGQENPHSSGRPIWMIVGEDEGKEIDTTAARCEVVTAVTVRNSADADLEQWDIYDGEDAPFEVHPDPARSSVHTPRKPKKPLNSFSLFCIEARIKFKSELVGVPSTEATKLISAKWRAMSVEEKGRYKDLHNAEKAKYEVSLKNYEDELARFQIENPGRGPKSSPAKAPNACRETIASDKAKRGRGRPRKSDVASVTLEASSAKSKSKTAVTQPKSAKVGRPRKSDEGIVSRKQRSTIAVPPSHDGVTPKKRKRGRPRKKPEQPVTSASSVVSASPKAAILEVESDPAAIERMLNRIKREKSTRNSPRVRSRSEPPAPGTTRQHIGPPPGDGDVILSLTDPYYKQILYQHYKLLGTSRDLQHEGRVCDEILGVFRKRIGRKGRYFKRPRSTYPHIQVDESTVLKKIKSDIVRRNESAAAWDVNEESTNTVKITSTPRKKKGSEEVKPKSQKKVKQTPSQTKKQHKMDRSEAVVEKSLETGGRGDVVLSTLSSTYKSKLYATYRSMGAGKVGTEVERDRGMELLSSLKRNLGRNGHFYKKSNQSNDLVQIDEEEALGKICRDINRRKETWHLWRQGESNASSNPSPKRSRPDNNGPSPKRARYPRRGGVLTMESKPKLAPIFLKCYKKKRPVVSDQGSDEEPSRKRSRH</sequence>
<proteinExistence type="predicted"/>
<evidence type="ECO:0000259" key="4">
    <source>
        <dbReference type="PROSITE" id="PS50118"/>
    </source>
</evidence>
<accession>K0RFL9</accession>
<dbReference type="AlphaFoldDB" id="K0RFL9"/>
<feature type="domain" description="LysM" evidence="5">
    <location>
        <begin position="346"/>
        <end position="395"/>
    </location>
</feature>
<dbReference type="CDD" id="cd00118">
    <property type="entry name" value="LysM"/>
    <property type="match status" value="1"/>
</dbReference>
<evidence type="ECO:0000256" key="3">
    <source>
        <dbReference type="SAM" id="MobiDB-lite"/>
    </source>
</evidence>
<evidence type="ECO:0000256" key="1">
    <source>
        <dbReference type="ARBA" id="ARBA00023125"/>
    </source>
</evidence>
<dbReference type="InterPro" id="IPR016181">
    <property type="entry name" value="Acyl_CoA_acyltransferase"/>
</dbReference>
<dbReference type="CDD" id="cd00084">
    <property type="entry name" value="HMG-box_SF"/>
    <property type="match status" value="2"/>
</dbReference>
<dbReference type="GO" id="GO:0003677">
    <property type="term" value="F:DNA binding"/>
    <property type="evidence" value="ECO:0007669"/>
    <property type="project" value="UniProtKB-UniRule"/>
</dbReference>
<name>K0RFL9_THAOC</name>
<feature type="compositionally biased region" description="Basic and acidic residues" evidence="3">
    <location>
        <begin position="1088"/>
        <end position="1098"/>
    </location>
</feature>
<feature type="region of interest" description="Disordered" evidence="3">
    <location>
        <begin position="1195"/>
        <end position="1236"/>
    </location>
</feature>
<dbReference type="GO" id="GO:0005634">
    <property type="term" value="C:nucleus"/>
    <property type="evidence" value="ECO:0007669"/>
    <property type="project" value="UniProtKB-UniRule"/>
</dbReference>
<dbReference type="InterPro" id="IPR009071">
    <property type="entry name" value="HMG_box_dom"/>
</dbReference>
<dbReference type="Pfam" id="PF00505">
    <property type="entry name" value="HMG_box"/>
    <property type="match status" value="2"/>
</dbReference>
<feature type="domain" description="HMG box" evidence="4">
    <location>
        <begin position="700"/>
        <end position="768"/>
    </location>
</feature>
<dbReference type="Gene3D" id="3.40.630.30">
    <property type="match status" value="1"/>
</dbReference>
<feature type="DNA-binding region" description="HMG box" evidence="2">
    <location>
        <begin position="700"/>
        <end position="768"/>
    </location>
</feature>
<feature type="region of interest" description="Disordered" evidence="3">
    <location>
        <begin position="1"/>
        <end position="20"/>
    </location>
</feature>
<organism evidence="6 7">
    <name type="scientific">Thalassiosira oceanica</name>
    <name type="common">Marine diatom</name>
    <dbReference type="NCBI Taxonomy" id="159749"/>
    <lineage>
        <taxon>Eukaryota</taxon>
        <taxon>Sar</taxon>
        <taxon>Stramenopiles</taxon>
        <taxon>Ochrophyta</taxon>
        <taxon>Bacillariophyta</taxon>
        <taxon>Coscinodiscophyceae</taxon>
        <taxon>Thalassiosirophycidae</taxon>
        <taxon>Thalassiosirales</taxon>
        <taxon>Thalassiosiraceae</taxon>
        <taxon>Thalassiosira</taxon>
    </lineage>
</organism>
<dbReference type="Pfam" id="PF01476">
    <property type="entry name" value="LysM"/>
    <property type="match status" value="1"/>
</dbReference>
<keyword evidence="2" id="KW-0539">Nucleus</keyword>
<protein>
    <recommendedName>
        <fullName evidence="8">HMG box domain-containing protein</fullName>
    </recommendedName>
</protein>